<dbReference type="AlphaFoldDB" id="A0A195DD56"/>
<reference evidence="2 3" key="1">
    <citation type="submission" date="2015-09" db="EMBL/GenBank/DDBJ databases">
        <title>Trachymyrmex cornetzi WGS genome.</title>
        <authorList>
            <person name="Nygaard S."/>
            <person name="Hu H."/>
            <person name="Boomsma J."/>
            <person name="Zhang G."/>
        </authorList>
    </citation>
    <scope>NUCLEOTIDE SEQUENCE [LARGE SCALE GENOMIC DNA]</scope>
    <source>
        <strain evidence="2">Tcor2-1</strain>
        <tissue evidence="2">Whole body</tissue>
    </source>
</reference>
<organism evidence="2 3">
    <name type="scientific">Trachymyrmex cornetzi</name>
    <dbReference type="NCBI Taxonomy" id="471704"/>
    <lineage>
        <taxon>Eukaryota</taxon>
        <taxon>Metazoa</taxon>
        <taxon>Ecdysozoa</taxon>
        <taxon>Arthropoda</taxon>
        <taxon>Hexapoda</taxon>
        <taxon>Insecta</taxon>
        <taxon>Pterygota</taxon>
        <taxon>Neoptera</taxon>
        <taxon>Endopterygota</taxon>
        <taxon>Hymenoptera</taxon>
        <taxon>Apocrita</taxon>
        <taxon>Aculeata</taxon>
        <taxon>Formicoidea</taxon>
        <taxon>Formicidae</taxon>
        <taxon>Myrmicinae</taxon>
        <taxon>Trachymyrmex</taxon>
    </lineage>
</organism>
<sequence length="843" mass="97376">MLFWQSIMKFGRAVNRFRKKRRCQTEILFRQPILLFDISWWSVRNGQRIKYRWRHFRRRQWINRRVWHRRAVKKARRAKKGATSVRSGQERWSAIRRRVNLSRGRSVPPSGKRSQTARVRLHFLRQARGKSLIGKSPSDYEAWKPSRRAHGMYLNLNCDIVNMERHLVIKTDEFYSNAKFNPRNIEIFKNGFLNIPEFSKKLEHKINLSEYIKTNFQTDVTGIAINILGNLTRAVLTISNSNKMIERPEIVISLASIYNTKGVAVGARNVPDRLCIKLTGMENSKYNMDVITYYGANKENNARDDIINVNSISGVNRKNDFLNEILDKIHITRVKTSTETNKNAANNGANLPHSIINKKQKFKRSAEIMDPRRNNDEITDKKNFSDISLSTHTHKRESTAVIDKNNINHFDLRNNSLISYGEFEILSNFSNIKEPQQQKIQARSSEVASLNEDIDSKMKSPDEIISMQMDSDRSQKLSTQINEDPFERRKLLLDVNVNSKLIAAPGTIHRVIFDATNNCIFPVKYLIRARSSPFRIYNSPLREIYMWLHPRQTGQIAVDIFVPAETQETVNTLTLYIVNTEIMEKTVQIFVHNELSKNIDNVKPTIEYSFNSNCAGVNPWARPHPGMSQSTPMNPTDRAFRPESTENEGENVERQGYTGCFRSAGWVELLKREGDNFGQMIASSSKKDAMLSNLVKFYCKKQSRKKDNKTHIEEIKKSSAICEKEYLTNRNLSIITDKHLESDVTNNVYPRHEEHINATTSNPSSINSQNSYVLIACEEPIISNDTNWEFVDNDDITESIQNNSTKQKYCSPKCSSAWFLKIRREIVKNCSNKVCPMPCVTNG</sequence>
<keyword evidence="3" id="KW-1185">Reference proteome</keyword>
<evidence type="ECO:0000313" key="3">
    <source>
        <dbReference type="Proteomes" id="UP000078492"/>
    </source>
</evidence>
<gene>
    <name evidence="2" type="ORF">ALC57_17011</name>
</gene>
<dbReference type="EMBL" id="KQ980979">
    <property type="protein sequence ID" value="KYN10811.1"/>
    <property type="molecule type" value="Genomic_DNA"/>
</dbReference>
<proteinExistence type="predicted"/>
<evidence type="ECO:0000256" key="1">
    <source>
        <dbReference type="SAM" id="MobiDB-lite"/>
    </source>
</evidence>
<dbReference type="STRING" id="471704.A0A195DD56"/>
<dbReference type="Proteomes" id="UP000078492">
    <property type="component" value="Unassembled WGS sequence"/>
</dbReference>
<protein>
    <submittedName>
        <fullName evidence="2">Uncharacterized protein</fullName>
    </submittedName>
</protein>
<evidence type="ECO:0000313" key="2">
    <source>
        <dbReference type="EMBL" id="KYN10811.1"/>
    </source>
</evidence>
<name>A0A195DD56_9HYME</name>
<feature type="region of interest" description="Disordered" evidence="1">
    <location>
        <begin position="627"/>
        <end position="653"/>
    </location>
</feature>
<accession>A0A195DD56</accession>